<dbReference type="PATRIC" id="fig|1434110.4.peg.4388"/>
<dbReference type="Gene3D" id="3.80.30.30">
    <property type="match status" value="1"/>
</dbReference>
<evidence type="ECO:0000313" key="6">
    <source>
        <dbReference type="Proteomes" id="UP000033101"/>
    </source>
</evidence>
<dbReference type="Proteomes" id="UP000033101">
    <property type="component" value="Chromosome"/>
</dbReference>
<dbReference type="SFLD" id="SFLDS00029">
    <property type="entry name" value="Radical_SAM"/>
    <property type="match status" value="1"/>
</dbReference>
<keyword evidence="3" id="KW-0411">Iron-sulfur</keyword>
<sequence>MFEEIQAKKALNKIKETSRLALPFQWDLNIYRGCEHGCNYCYAMYSHSYLEKEEKISCAGKKDSDFFRKIYVKTNIAEALEKQLGARSWKKEVINIGGVCDSYQPAEEKYGLMRKVLSVMIEYESPITISTKSDLILRDYDMLEELAELTHVNVAVTVTTMDEKLSSLLEPVASSPEKRFSVLQAFKDTAATTGLHMMPILPFLTDSPENIEQILSSAAECEVDYALPSLLYLRGETRKHFFNFLACSFPELLGPYNKLYAKGGADRAYKAELYGVLRNLMEKYNLSADYMKPLEIKYSNPKQLRLTDF</sequence>
<dbReference type="EMBL" id="CP009516">
    <property type="protein sequence ID" value="AKB79904.1"/>
    <property type="molecule type" value="Genomic_DNA"/>
</dbReference>
<evidence type="ECO:0000313" key="5">
    <source>
        <dbReference type="EMBL" id="AKB79904.1"/>
    </source>
</evidence>
<evidence type="ECO:0000256" key="2">
    <source>
        <dbReference type="ARBA" id="ARBA00023004"/>
    </source>
</evidence>
<gene>
    <name evidence="5" type="ORF">MSHOH_3421</name>
</gene>
<dbReference type="InterPro" id="IPR006638">
    <property type="entry name" value="Elp3/MiaA/NifB-like_rSAM"/>
</dbReference>
<dbReference type="SFLD" id="SFLDG01084">
    <property type="entry name" value="Uncharacterised_Radical_SAM_Su"/>
    <property type="match status" value="1"/>
</dbReference>
<dbReference type="InterPro" id="IPR040086">
    <property type="entry name" value="MJ0683-like"/>
</dbReference>
<evidence type="ECO:0000256" key="3">
    <source>
        <dbReference type="ARBA" id="ARBA00023014"/>
    </source>
</evidence>
<dbReference type="STRING" id="1434110.MSHOH_3421"/>
<dbReference type="SMART" id="SM00729">
    <property type="entry name" value="Elp3"/>
    <property type="match status" value="1"/>
</dbReference>
<dbReference type="HOGENOM" id="CLU_015525_2_0_2"/>
<protein>
    <submittedName>
        <fullName evidence="5">Radical SAM domain protein</fullName>
    </submittedName>
</protein>
<proteinExistence type="predicted"/>
<dbReference type="OrthoDB" id="15538at2157"/>
<dbReference type="GO" id="GO:0051536">
    <property type="term" value="F:iron-sulfur cluster binding"/>
    <property type="evidence" value="ECO:0007669"/>
    <property type="project" value="UniProtKB-KW"/>
</dbReference>
<reference evidence="5 6" key="1">
    <citation type="submission" date="2014-07" db="EMBL/GenBank/DDBJ databases">
        <title>Methanogenic archaea and the global carbon cycle.</title>
        <authorList>
            <person name="Henriksen J.R."/>
            <person name="Luke J."/>
            <person name="Reinhart S."/>
            <person name="Benedict M.N."/>
            <person name="Youngblut N.D."/>
            <person name="Metcalf M.E."/>
            <person name="Whitaker R.J."/>
            <person name="Metcalf W.W."/>
        </authorList>
    </citation>
    <scope>NUCLEOTIDE SEQUENCE [LARGE SCALE GENOMIC DNA]</scope>
    <source>
        <strain evidence="5 6">HB-1</strain>
    </source>
</reference>
<organism evidence="5 6">
    <name type="scientific">Methanosarcina horonobensis HB-1 = JCM 15518</name>
    <dbReference type="NCBI Taxonomy" id="1434110"/>
    <lineage>
        <taxon>Archaea</taxon>
        <taxon>Methanobacteriati</taxon>
        <taxon>Methanobacteriota</taxon>
        <taxon>Stenosarchaea group</taxon>
        <taxon>Methanomicrobia</taxon>
        <taxon>Methanosarcinales</taxon>
        <taxon>Methanosarcinaceae</taxon>
        <taxon>Methanosarcina</taxon>
    </lineage>
</organism>
<accession>A0A0E3SD08</accession>
<feature type="domain" description="Elp3/MiaA/NifB-like radical SAM core" evidence="4">
    <location>
        <begin position="28"/>
        <end position="258"/>
    </location>
</feature>
<dbReference type="AlphaFoldDB" id="A0A0E3SD08"/>
<dbReference type="RefSeq" id="WP_048141830.1">
    <property type="nucleotide sequence ID" value="NZ_CP009516.1"/>
</dbReference>
<dbReference type="GO" id="GO:0046872">
    <property type="term" value="F:metal ion binding"/>
    <property type="evidence" value="ECO:0007669"/>
    <property type="project" value="UniProtKB-KW"/>
</dbReference>
<dbReference type="InterPro" id="IPR058240">
    <property type="entry name" value="rSAM_sf"/>
</dbReference>
<evidence type="ECO:0000256" key="1">
    <source>
        <dbReference type="ARBA" id="ARBA00022723"/>
    </source>
</evidence>
<dbReference type="PANTHER" id="PTHR43432">
    <property type="entry name" value="SLR0285 PROTEIN"/>
    <property type="match status" value="1"/>
</dbReference>
<name>A0A0E3SD08_9EURY</name>
<dbReference type="CDD" id="cd01335">
    <property type="entry name" value="Radical_SAM"/>
    <property type="match status" value="1"/>
</dbReference>
<keyword evidence="6" id="KW-1185">Reference proteome</keyword>
<keyword evidence="1" id="KW-0479">Metal-binding</keyword>
<dbReference type="Pfam" id="PF04055">
    <property type="entry name" value="Radical_SAM"/>
    <property type="match status" value="1"/>
</dbReference>
<dbReference type="SUPFAM" id="SSF102114">
    <property type="entry name" value="Radical SAM enzymes"/>
    <property type="match status" value="1"/>
</dbReference>
<dbReference type="GeneID" id="24832761"/>
<evidence type="ECO:0000259" key="4">
    <source>
        <dbReference type="SMART" id="SM00729"/>
    </source>
</evidence>
<keyword evidence="2" id="KW-0408">Iron</keyword>
<dbReference type="KEGG" id="mhor:MSHOH_3421"/>
<dbReference type="InterPro" id="IPR007197">
    <property type="entry name" value="rSAM"/>
</dbReference>
<dbReference type="GO" id="GO:0003824">
    <property type="term" value="F:catalytic activity"/>
    <property type="evidence" value="ECO:0007669"/>
    <property type="project" value="InterPro"/>
</dbReference>
<dbReference type="PANTHER" id="PTHR43432:SF5">
    <property type="entry name" value="ELP3_MIAA_NIFB-LIKE RADICAL SAM CORE DOMAIN-CONTAINING PROTEIN"/>
    <property type="match status" value="1"/>
</dbReference>